<gene>
    <name evidence="3" type="ORF">AKJ09_01072</name>
</gene>
<keyword evidence="4" id="KW-1185">Reference proteome</keyword>
<name>A0A0K1PLJ8_9BACT</name>
<evidence type="ECO:0000259" key="2">
    <source>
        <dbReference type="Pfam" id="PF03703"/>
    </source>
</evidence>
<keyword evidence="1" id="KW-1133">Transmembrane helix</keyword>
<keyword evidence="1" id="KW-0472">Membrane</keyword>
<dbReference type="KEGG" id="llu:AKJ09_01072"/>
<dbReference type="InterPro" id="IPR005182">
    <property type="entry name" value="YdbS-like_PH"/>
</dbReference>
<keyword evidence="1" id="KW-0812">Transmembrane</keyword>
<feature type="domain" description="YdbS-like PH" evidence="2">
    <location>
        <begin position="52"/>
        <end position="117"/>
    </location>
</feature>
<organism evidence="3 4">
    <name type="scientific">Labilithrix luteola</name>
    <dbReference type="NCBI Taxonomy" id="1391654"/>
    <lineage>
        <taxon>Bacteria</taxon>
        <taxon>Pseudomonadati</taxon>
        <taxon>Myxococcota</taxon>
        <taxon>Polyangia</taxon>
        <taxon>Polyangiales</taxon>
        <taxon>Labilitrichaceae</taxon>
        <taxon>Labilithrix</taxon>
    </lineage>
</organism>
<protein>
    <recommendedName>
        <fullName evidence="2">YdbS-like PH domain-containing protein</fullName>
    </recommendedName>
</protein>
<evidence type="ECO:0000256" key="1">
    <source>
        <dbReference type="SAM" id="Phobius"/>
    </source>
</evidence>
<dbReference type="EMBL" id="CP012333">
    <property type="protein sequence ID" value="AKU94408.1"/>
    <property type="molecule type" value="Genomic_DNA"/>
</dbReference>
<dbReference type="AlphaFoldDB" id="A0A0K1PLJ8"/>
<sequence length="150" mass="16939">MPLPKEGIMPGASGAEELLYAGRPALVPGFGAALLAVVTLGISLLVGWFRTRGVQYKITSQRIVIERGVFSKRMEQIDLYRVVDYVVERPFGQRVMGTGNLVLESMDKTSPQIRIENIKTDVMALYERLRFATEQEKRRRGVRVVDNERV</sequence>
<evidence type="ECO:0000313" key="4">
    <source>
        <dbReference type="Proteomes" id="UP000064967"/>
    </source>
</evidence>
<dbReference type="Proteomes" id="UP000064967">
    <property type="component" value="Chromosome"/>
</dbReference>
<accession>A0A0K1PLJ8</accession>
<dbReference type="STRING" id="1391654.AKJ09_01072"/>
<evidence type="ECO:0000313" key="3">
    <source>
        <dbReference type="EMBL" id="AKU94408.1"/>
    </source>
</evidence>
<feature type="transmembrane region" description="Helical" evidence="1">
    <location>
        <begin position="25"/>
        <end position="49"/>
    </location>
</feature>
<reference evidence="3 4" key="1">
    <citation type="submission" date="2015-08" db="EMBL/GenBank/DDBJ databases">
        <authorList>
            <person name="Babu N.S."/>
            <person name="Beckwith C.J."/>
            <person name="Beseler K.G."/>
            <person name="Brison A."/>
            <person name="Carone J.V."/>
            <person name="Caskin T.P."/>
            <person name="Diamond M."/>
            <person name="Durham M.E."/>
            <person name="Foxe J.M."/>
            <person name="Go M."/>
            <person name="Henderson B.A."/>
            <person name="Jones I.B."/>
            <person name="McGettigan J.A."/>
            <person name="Micheletti S.J."/>
            <person name="Nasrallah M.E."/>
            <person name="Ortiz D."/>
            <person name="Piller C.R."/>
            <person name="Privatt S.R."/>
            <person name="Schneider S.L."/>
            <person name="Sharp S."/>
            <person name="Smith T.C."/>
            <person name="Stanton J.D."/>
            <person name="Ullery H.E."/>
            <person name="Wilson R.J."/>
            <person name="Serrano M.G."/>
            <person name="Buck G."/>
            <person name="Lee V."/>
            <person name="Wang Y."/>
            <person name="Carvalho R."/>
            <person name="Voegtly L."/>
            <person name="Shi R."/>
            <person name="Duckworth R."/>
            <person name="Johnson A."/>
            <person name="Loviza R."/>
            <person name="Walstead R."/>
            <person name="Shah Z."/>
            <person name="Kiflezghi M."/>
            <person name="Wade K."/>
            <person name="Ball S.L."/>
            <person name="Bradley K.W."/>
            <person name="Asai D.J."/>
            <person name="Bowman C.A."/>
            <person name="Russell D.A."/>
            <person name="Pope W.H."/>
            <person name="Jacobs-Sera D."/>
            <person name="Hendrix R.W."/>
            <person name="Hatfull G.F."/>
        </authorList>
    </citation>
    <scope>NUCLEOTIDE SEQUENCE [LARGE SCALE GENOMIC DNA]</scope>
    <source>
        <strain evidence="3 4">DSM 27648</strain>
    </source>
</reference>
<dbReference type="Pfam" id="PF03703">
    <property type="entry name" value="bPH_2"/>
    <property type="match status" value="1"/>
</dbReference>
<proteinExistence type="predicted"/>